<dbReference type="EMBL" id="CP001715">
    <property type="protein sequence ID" value="ACV33458.1"/>
    <property type="molecule type" value="Genomic_DNA"/>
</dbReference>
<dbReference type="AlphaFoldDB" id="C7RIX2"/>
<dbReference type="eggNOG" id="COG1484">
    <property type="taxonomic scope" value="Bacteria"/>
</dbReference>
<keyword evidence="2" id="KW-0547">Nucleotide-binding</keyword>
<dbReference type="SUPFAM" id="SSF52540">
    <property type="entry name" value="P-loop containing nucleoside triphosphate hydrolases"/>
    <property type="match status" value="1"/>
</dbReference>
<accession>C7RIX2</accession>
<feature type="region of interest" description="Disordered" evidence="4">
    <location>
        <begin position="237"/>
        <end position="267"/>
    </location>
</feature>
<evidence type="ECO:0000256" key="2">
    <source>
        <dbReference type="ARBA" id="ARBA00022741"/>
    </source>
</evidence>
<dbReference type="EMBL" id="CP001715">
    <property type="protein sequence ID" value="ACV33708.1"/>
    <property type="molecule type" value="Genomic_DNA"/>
</dbReference>
<evidence type="ECO:0000313" key="9">
    <source>
        <dbReference type="EMBL" id="ACV37015.1"/>
    </source>
</evidence>
<dbReference type="InterPro" id="IPR047661">
    <property type="entry name" value="IstB"/>
</dbReference>
<keyword evidence="3 6" id="KW-0067">ATP-binding</keyword>
<evidence type="ECO:0000256" key="1">
    <source>
        <dbReference type="ARBA" id="ARBA00008059"/>
    </source>
</evidence>
<dbReference type="EMBL" id="CP001715">
    <property type="protein sequence ID" value="ACV37015.1"/>
    <property type="molecule type" value="Genomic_DNA"/>
</dbReference>
<dbReference type="EMBL" id="CP001715">
    <property type="protein sequence ID" value="ACV36131.1"/>
    <property type="molecule type" value="Genomic_DNA"/>
</dbReference>
<dbReference type="InterPro" id="IPR027417">
    <property type="entry name" value="P-loop_NTPase"/>
</dbReference>
<dbReference type="InterPro" id="IPR003593">
    <property type="entry name" value="AAA+_ATPase"/>
</dbReference>
<dbReference type="CDD" id="cd00009">
    <property type="entry name" value="AAA"/>
    <property type="match status" value="1"/>
</dbReference>
<comment type="similarity">
    <text evidence="1">Belongs to the IS21/IS1162 putative ATP-binding protein family.</text>
</comment>
<dbReference type="KEGG" id="app:CAP2UW1_3765"/>
<dbReference type="InterPro" id="IPR028350">
    <property type="entry name" value="DNAC/IstB-like"/>
</dbReference>
<feature type="domain" description="AAA+ ATPase" evidence="5">
    <location>
        <begin position="99"/>
        <end position="233"/>
    </location>
</feature>
<dbReference type="KEGG" id="app:CAP2UW1_2851"/>
<protein>
    <submittedName>
        <fullName evidence="6">IstB domain protein ATP-binding protein</fullName>
    </submittedName>
</protein>
<gene>
    <name evidence="6" type="ordered locus">CAP2UW1_0090</name>
    <name evidence="7" type="ordered locus">CAP2UW1_0352</name>
    <name evidence="8" type="ordered locus">CAP2UW1_2851</name>
    <name evidence="9" type="ordered locus">CAP2UW1_3765</name>
</gene>
<dbReference type="KEGG" id="app:CAP2UW1_0352"/>
<dbReference type="PANTHER" id="PTHR30050">
    <property type="entry name" value="CHROMOSOMAL REPLICATION INITIATOR PROTEIN DNAA"/>
    <property type="match status" value="1"/>
</dbReference>
<dbReference type="PANTHER" id="PTHR30050:SF4">
    <property type="entry name" value="ATP-BINDING PROTEIN RV3427C IN INSERTION SEQUENCE-RELATED"/>
    <property type="match status" value="1"/>
</dbReference>
<evidence type="ECO:0000256" key="4">
    <source>
        <dbReference type="SAM" id="MobiDB-lite"/>
    </source>
</evidence>
<dbReference type="InterPro" id="IPR002611">
    <property type="entry name" value="IstB_ATP-bd"/>
</dbReference>
<dbReference type="NCBIfam" id="NF038214">
    <property type="entry name" value="IS21_help_AAA"/>
    <property type="match status" value="1"/>
</dbReference>
<dbReference type="Pfam" id="PF01695">
    <property type="entry name" value="IstB_IS21"/>
    <property type="match status" value="1"/>
</dbReference>
<evidence type="ECO:0000256" key="3">
    <source>
        <dbReference type="ARBA" id="ARBA00022840"/>
    </source>
</evidence>
<evidence type="ECO:0000259" key="5">
    <source>
        <dbReference type="SMART" id="SM00382"/>
    </source>
</evidence>
<dbReference type="Gene3D" id="3.40.50.300">
    <property type="entry name" value="P-loop containing nucleotide triphosphate hydrolases"/>
    <property type="match status" value="1"/>
</dbReference>
<organism evidence="6">
    <name type="scientific">Accumulibacter regalis</name>
    <dbReference type="NCBI Taxonomy" id="522306"/>
    <lineage>
        <taxon>Bacteria</taxon>
        <taxon>Pseudomonadati</taxon>
        <taxon>Pseudomonadota</taxon>
        <taxon>Betaproteobacteria</taxon>
        <taxon>Candidatus Accumulibacter</taxon>
    </lineage>
</organism>
<dbReference type="OrthoDB" id="9773429at2"/>
<evidence type="ECO:0000313" key="6">
    <source>
        <dbReference type="EMBL" id="ACV33458.1"/>
    </source>
</evidence>
<name>C7RIX2_ACCRE</name>
<proteinExistence type="inferred from homology"/>
<dbReference type="STRING" id="522306.CAP2UW1_0090"/>
<evidence type="ECO:0000313" key="7">
    <source>
        <dbReference type="EMBL" id="ACV33708.1"/>
    </source>
</evidence>
<reference evidence="6" key="1">
    <citation type="submission" date="2009-08" db="EMBL/GenBank/DDBJ databases">
        <authorList>
            <consortium name="US DOE Joint Genome Institute"/>
            <person name="Lucas S."/>
            <person name="Copeland A."/>
            <person name="Lapidus A."/>
            <person name="Glavina del Rio T."/>
            <person name="Dalin E."/>
            <person name="Tice H."/>
            <person name="Bruce D."/>
            <person name="Barry K."/>
            <person name="Pitluck S."/>
            <person name="Lowry S."/>
            <person name="Larimer F."/>
            <person name="Land M."/>
            <person name="Hauser L."/>
            <person name="Kyrpides N."/>
            <person name="Ivanova N."/>
            <person name="McMahon K.D."/>
            <person name="Hugenholtz P."/>
        </authorList>
    </citation>
    <scope>NUCLEOTIDE SEQUENCE</scope>
    <source>
        <strain evidence="6">UW-1</strain>
    </source>
</reference>
<dbReference type="PIRSF" id="PIRSF003073">
    <property type="entry name" value="DNAC_TnpB_IstB"/>
    <property type="match status" value="1"/>
</dbReference>
<sequence>MNPMLPLEPLLKQLRLSGILDSLEARNRQAIEAKLAYTDFLALLVEDEVARRDQRQFAQRLRKAQVVGDKTLERFDCSHSPSVNHALIAELATCRFVLEQAPVLIAGPTGTGKSHLVQSLCHCALRAGHEVLFISHAKLLAQLHAARATDSFERKLRQLARVDVLAIDDFGLRPMRSPQDEDFHDLIDARYERTTTLLTSNLHFDEWGAAFPNKLMGAATLDRLRDRAYQIILDGETRRKPRPLPEVRSPVQATAGRDASKPPPAAR</sequence>
<reference evidence="6" key="2">
    <citation type="submission" date="2009-09" db="EMBL/GenBank/DDBJ databases">
        <title>Complete sequence of chromosome of Candidatus Accumulibacter phosphatis clade IIA str. UW-1.</title>
        <authorList>
            <consortium name="US DOE Joint Genome Institute"/>
            <person name="Martin H.G."/>
            <person name="Ivanova N."/>
            <person name="Kunin V."/>
            <person name="Warnecke F."/>
            <person name="Barry K."/>
            <person name="He S."/>
            <person name="Salamov A."/>
            <person name="Szeto E."/>
            <person name="Dalin E."/>
            <person name="Pangilinan J.L."/>
            <person name="Lapidus A."/>
            <person name="Lowry S."/>
            <person name="Kyrpides N.C."/>
            <person name="McMahon K.D."/>
            <person name="Hugenholtz P."/>
        </authorList>
    </citation>
    <scope>NUCLEOTIDE SEQUENCE [LARGE SCALE GENOMIC DNA]</scope>
    <source>
        <strain evidence="6">UW-1</strain>
    </source>
</reference>
<dbReference type="KEGG" id="app:CAP2UW1_0090"/>
<dbReference type="SMART" id="SM00382">
    <property type="entry name" value="AAA"/>
    <property type="match status" value="1"/>
</dbReference>
<dbReference type="GO" id="GO:0006260">
    <property type="term" value="P:DNA replication"/>
    <property type="evidence" value="ECO:0007669"/>
    <property type="project" value="TreeGrafter"/>
</dbReference>
<dbReference type="HOGENOM" id="CLU_062999_1_1_4"/>
<dbReference type="GO" id="GO:0005524">
    <property type="term" value="F:ATP binding"/>
    <property type="evidence" value="ECO:0007669"/>
    <property type="project" value="UniProtKB-KW"/>
</dbReference>
<evidence type="ECO:0000313" key="8">
    <source>
        <dbReference type="EMBL" id="ACV36131.1"/>
    </source>
</evidence>